<dbReference type="Pfam" id="PF07715">
    <property type="entry name" value="Plug"/>
    <property type="match status" value="1"/>
</dbReference>
<dbReference type="InterPro" id="IPR008969">
    <property type="entry name" value="CarboxyPept-like_regulatory"/>
</dbReference>
<evidence type="ECO:0000256" key="4">
    <source>
        <dbReference type="ARBA" id="ARBA00022692"/>
    </source>
</evidence>
<dbReference type="AlphaFoldDB" id="A0A259TZ17"/>
<keyword evidence="11" id="KW-1185">Reference proteome</keyword>
<dbReference type="SUPFAM" id="SSF56935">
    <property type="entry name" value="Porins"/>
    <property type="match status" value="1"/>
</dbReference>
<dbReference type="Gene3D" id="2.60.40.1120">
    <property type="entry name" value="Carboxypeptidase-like, regulatory domain"/>
    <property type="match status" value="1"/>
</dbReference>
<evidence type="ECO:0000256" key="7">
    <source>
        <dbReference type="ARBA" id="ARBA00023237"/>
    </source>
</evidence>
<accession>A0A259TZ17</accession>
<keyword evidence="6" id="KW-0472">Membrane</keyword>
<dbReference type="InterPro" id="IPR037066">
    <property type="entry name" value="Plug_dom_sf"/>
</dbReference>
<dbReference type="PANTHER" id="PTHR30069:SF29">
    <property type="entry name" value="HEMOGLOBIN AND HEMOGLOBIN-HAPTOGLOBIN-BINDING PROTEIN 1-RELATED"/>
    <property type="match status" value="1"/>
</dbReference>
<dbReference type="Gene3D" id="2.40.170.20">
    <property type="entry name" value="TonB-dependent receptor, beta-barrel domain"/>
    <property type="match status" value="1"/>
</dbReference>
<evidence type="ECO:0000256" key="2">
    <source>
        <dbReference type="ARBA" id="ARBA00022448"/>
    </source>
</evidence>
<keyword evidence="7" id="KW-0998">Cell outer membrane</keyword>
<dbReference type="RefSeq" id="WP_094547481.1">
    <property type="nucleotide sequence ID" value="NZ_MQWB01000001.1"/>
</dbReference>
<evidence type="ECO:0000313" key="10">
    <source>
        <dbReference type="EMBL" id="OZC02828.1"/>
    </source>
</evidence>
<evidence type="ECO:0000256" key="8">
    <source>
        <dbReference type="SAM" id="SignalP"/>
    </source>
</evidence>
<dbReference type="InterPro" id="IPR012910">
    <property type="entry name" value="Plug_dom"/>
</dbReference>
<keyword evidence="3" id="KW-1134">Transmembrane beta strand</keyword>
<sequence length="750" mass="82417">MRALVVGCFLLLAASAGAQSVNGFVRDAASGETLIGANVVVVDGSAAGRGSATNVQGFYTLGSLPADSLTLRYSFIGYQTLTRRIALASGETQRIDIDLAPEASLGEVVVEADEPIEQAAAVGTIDVPIRLVKDLPTAFEADLFRAIQLLPGVKSSSDFSSGLYIRGGSPDQTLILLDGTTVYNPTHFFGFFSTFNTDAIKDVRLYKGAYPTTYGGRLGSVIDIYNRDGNRNETHGNVSVGLLASRVGIEGPVPGVGRSSYSFNARRSTLEPLLATLRENLDQDGIPDKFYFYDLNAKVGVDLTDRDRVSVSAYAGRDIVGVPFGENSQFDLDYGNRTLSASYNRILGETTFLQTRATASRYFSLPEALVFGTEFTNTNTVTDYSGRVDLEWLPSEKLEVSTGAWGGHFRLDYKQTFNEQVQIDFTSPSGYGSGYVQAKVRPTPQWILTGGLRAQYFSRGDYLRFSPQAQIERKLGSDTVVQLAAGRYHQFLSLISNEAFSGFDTWVTVGQGVVPQESEQMVLGLKTRVGKAYRLDVELYGRLLRDLFDQRPGVQDVSGLDYDELFRVGEGYAYGAEILLEKGLGRATGLIGYTLGVTRRRYPGEFGFEDFFAPKYDRLHDLNIVASYDLGKGWSATAVGKYATGQAYTSADASYTVSDVPFLEDGELDGLYTTALNNARLPPYHRVDVGFKRVGRFFGVGDYELQLQAINVYSRRNIWFPTYDFDTDPITVDFVRQLPFLPNVSFSLDF</sequence>
<keyword evidence="4" id="KW-0812">Transmembrane</keyword>
<evidence type="ECO:0000313" key="11">
    <source>
        <dbReference type="Proteomes" id="UP000216446"/>
    </source>
</evidence>
<evidence type="ECO:0000256" key="3">
    <source>
        <dbReference type="ARBA" id="ARBA00022452"/>
    </source>
</evidence>
<dbReference type="InterPro" id="IPR039426">
    <property type="entry name" value="TonB-dep_rcpt-like"/>
</dbReference>
<name>A0A259TZ17_9BACT</name>
<protein>
    <recommendedName>
        <fullName evidence="9">TonB-dependent receptor plug domain-containing protein</fullName>
    </recommendedName>
</protein>
<proteinExistence type="predicted"/>
<dbReference type="Pfam" id="PF13715">
    <property type="entry name" value="CarbopepD_reg_2"/>
    <property type="match status" value="1"/>
</dbReference>
<dbReference type="InParanoid" id="A0A259TZ17"/>
<dbReference type="EMBL" id="MQWB01000001">
    <property type="protein sequence ID" value="OZC02828.1"/>
    <property type="molecule type" value="Genomic_DNA"/>
</dbReference>
<evidence type="ECO:0000256" key="6">
    <source>
        <dbReference type="ARBA" id="ARBA00023136"/>
    </source>
</evidence>
<dbReference type="GO" id="GO:0044718">
    <property type="term" value="P:siderophore transmembrane transport"/>
    <property type="evidence" value="ECO:0007669"/>
    <property type="project" value="TreeGrafter"/>
</dbReference>
<comment type="subcellular location">
    <subcellularLocation>
        <location evidence="1">Cell outer membrane</location>
        <topology evidence="1">Multi-pass membrane protein</topology>
    </subcellularLocation>
</comment>
<feature type="signal peptide" evidence="8">
    <location>
        <begin position="1"/>
        <end position="18"/>
    </location>
</feature>
<dbReference type="GO" id="GO:0015344">
    <property type="term" value="F:siderophore uptake transmembrane transporter activity"/>
    <property type="evidence" value="ECO:0007669"/>
    <property type="project" value="TreeGrafter"/>
</dbReference>
<evidence type="ECO:0000256" key="5">
    <source>
        <dbReference type="ARBA" id="ARBA00022729"/>
    </source>
</evidence>
<dbReference type="OrthoDB" id="9803050at2"/>
<keyword evidence="5 8" id="KW-0732">Signal</keyword>
<dbReference type="SUPFAM" id="SSF49464">
    <property type="entry name" value="Carboxypeptidase regulatory domain-like"/>
    <property type="match status" value="1"/>
</dbReference>
<feature type="domain" description="TonB-dependent receptor plug" evidence="9">
    <location>
        <begin position="142"/>
        <end position="217"/>
    </location>
</feature>
<evidence type="ECO:0000256" key="1">
    <source>
        <dbReference type="ARBA" id="ARBA00004571"/>
    </source>
</evidence>
<evidence type="ECO:0000259" key="9">
    <source>
        <dbReference type="Pfam" id="PF07715"/>
    </source>
</evidence>
<dbReference type="Gene3D" id="2.170.130.10">
    <property type="entry name" value="TonB-dependent receptor, plug domain"/>
    <property type="match status" value="1"/>
</dbReference>
<gene>
    <name evidence="10" type="ORF">BSZ36_07485</name>
</gene>
<dbReference type="Proteomes" id="UP000216446">
    <property type="component" value="Unassembled WGS sequence"/>
</dbReference>
<organism evidence="10 11">
    <name type="scientific">Rubricoccus marinus</name>
    <dbReference type="NCBI Taxonomy" id="716817"/>
    <lineage>
        <taxon>Bacteria</taxon>
        <taxon>Pseudomonadati</taxon>
        <taxon>Rhodothermota</taxon>
        <taxon>Rhodothermia</taxon>
        <taxon>Rhodothermales</taxon>
        <taxon>Rubricoccaceae</taxon>
        <taxon>Rubricoccus</taxon>
    </lineage>
</organism>
<reference evidence="10 11" key="1">
    <citation type="submission" date="2016-11" db="EMBL/GenBank/DDBJ databases">
        <title>Study of marine rhodopsin-containing bacteria.</title>
        <authorList>
            <person name="Yoshizawa S."/>
            <person name="Kumagai Y."/>
            <person name="Kogure K."/>
        </authorList>
    </citation>
    <scope>NUCLEOTIDE SEQUENCE [LARGE SCALE GENOMIC DNA]</scope>
    <source>
        <strain evidence="10 11">SG-29</strain>
    </source>
</reference>
<dbReference type="InterPro" id="IPR036942">
    <property type="entry name" value="Beta-barrel_TonB_sf"/>
</dbReference>
<comment type="caution">
    <text evidence="10">The sequence shown here is derived from an EMBL/GenBank/DDBJ whole genome shotgun (WGS) entry which is preliminary data.</text>
</comment>
<feature type="chain" id="PRO_5012266295" description="TonB-dependent receptor plug domain-containing protein" evidence="8">
    <location>
        <begin position="19"/>
        <end position="750"/>
    </location>
</feature>
<dbReference type="GO" id="GO:0009279">
    <property type="term" value="C:cell outer membrane"/>
    <property type="evidence" value="ECO:0007669"/>
    <property type="project" value="UniProtKB-SubCell"/>
</dbReference>
<keyword evidence="2" id="KW-0813">Transport</keyword>
<dbReference type="PANTHER" id="PTHR30069">
    <property type="entry name" value="TONB-DEPENDENT OUTER MEMBRANE RECEPTOR"/>
    <property type="match status" value="1"/>
</dbReference>